<proteinExistence type="predicted"/>
<sequence length="145" mass="16296">MTITSGTMTDEQRVSVAKDFLLRLDTGGDALELFDEDASYYFPKRGIMRGKKEISEFFPQLGAMIGKIEHDSAYFNVVVQGDLVVLEGTSSGVTSDGVEWRAGQTSAGAWCDVFEIRDFRIHRLHTYLDPDYAGADTERYPWLRA</sequence>
<accession>A0ABS5KQM4</accession>
<evidence type="ECO:0000259" key="1">
    <source>
        <dbReference type="Pfam" id="PF12680"/>
    </source>
</evidence>
<protein>
    <submittedName>
        <fullName evidence="2">Nuclear transport factor 2 family protein</fullName>
    </submittedName>
</protein>
<reference evidence="2 3" key="1">
    <citation type="submission" date="2020-02" db="EMBL/GenBank/DDBJ databases">
        <title>Acidophilic actinobacteria isolated from forest soil.</title>
        <authorList>
            <person name="Golinska P."/>
        </authorList>
    </citation>
    <scope>NUCLEOTIDE SEQUENCE [LARGE SCALE GENOMIC DNA]</scope>
    <source>
        <strain evidence="2 3">NL8</strain>
    </source>
</reference>
<dbReference type="RefSeq" id="WP_212009883.1">
    <property type="nucleotide sequence ID" value="NZ_JAAFYZ010000046.1"/>
</dbReference>
<evidence type="ECO:0000313" key="3">
    <source>
        <dbReference type="Proteomes" id="UP000730482"/>
    </source>
</evidence>
<dbReference type="InterPro" id="IPR032710">
    <property type="entry name" value="NTF2-like_dom_sf"/>
</dbReference>
<dbReference type="Proteomes" id="UP000730482">
    <property type="component" value="Unassembled WGS sequence"/>
</dbReference>
<keyword evidence="3" id="KW-1185">Reference proteome</keyword>
<dbReference type="SUPFAM" id="SSF54427">
    <property type="entry name" value="NTF2-like"/>
    <property type="match status" value="1"/>
</dbReference>
<dbReference type="InterPro" id="IPR037401">
    <property type="entry name" value="SnoaL-like"/>
</dbReference>
<name>A0ABS5KQM4_9ACTN</name>
<organism evidence="2 3">
    <name type="scientific">Catenulispora pinistramenti</name>
    <dbReference type="NCBI Taxonomy" id="2705254"/>
    <lineage>
        <taxon>Bacteria</taxon>
        <taxon>Bacillati</taxon>
        <taxon>Actinomycetota</taxon>
        <taxon>Actinomycetes</taxon>
        <taxon>Catenulisporales</taxon>
        <taxon>Catenulisporaceae</taxon>
        <taxon>Catenulispora</taxon>
    </lineage>
</organism>
<comment type="caution">
    <text evidence="2">The sequence shown here is derived from an EMBL/GenBank/DDBJ whole genome shotgun (WGS) entry which is preliminary data.</text>
</comment>
<dbReference type="Gene3D" id="3.10.450.50">
    <property type="match status" value="1"/>
</dbReference>
<evidence type="ECO:0000313" key="2">
    <source>
        <dbReference type="EMBL" id="MBS2548305.1"/>
    </source>
</evidence>
<feature type="domain" description="SnoaL-like" evidence="1">
    <location>
        <begin position="30"/>
        <end position="122"/>
    </location>
</feature>
<dbReference type="EMBL" id="JAAFYZ010000046">
    <property type="protein sequence ID" value="MBS2548305.1"/>
    <property type="molecule type" value="Genomic_DNA"/>
</dbReference>
<dbReference type="Pfam" id="PF12680">
    <property type="entry name" value="SnoaL_2"/>
    <property type="match status" value="1"/>
</dbReference>
<gene>
    <name evidence="2" type="ORF">KGQ19_15680</name>
</gene>